<evidence type="ECO:0000313" key="3">
    <source>
        <dbReference type="EMBL" id="RAW23698.1"/>
    </source>
</evidence>
<feature type="compositionally biased region" description="Polar residues" evidence="1">
    <location>
        <begin position="576"/>
        <end position="590"/>
    </location>
</feature>
<feature type="compositionally biased region" description="Polar residues" evidence="1">
    <location>
        <begin position="463"/>
        <end position="473"/>
    </location>
</feature>
<feature type="domain" description="DUSP" evidence="2">
    <location>
        <begin position="4"/>
        <end position="111"/>
    </location>
</feature>
<evidence type="ECO:0000259" key="2">
    <source>
        <dbReference type="PROSITE" id="PS51283"/>
    </source>
</evidence>
<feature type="region of interest" description="Disordered" evidence="1">
    <location>
        <begin position="229"/>
        <end position="275"/>
    </location>
</feature>
<dbReference type="GO" id="GO:0004843">
    <property type="term" value="F:cysteine-type deubiquitinase activity"/>
    <property type="evidence" value="ECO:0007669"/>
    <property type="project" value="InterPro"/>
</dbReference>
<feature type="region of interest" description="Disordered" evidence="1">
    <location>
        <begin position="463"/>
        <end position="609"/>
    </location>
</feature>
<feature type="compositionally biased region" description="Basic and acidic residues" evidence="1">
    <location>
        <begin position="249"/>
        <end position="263"/>
    </location>
</feature>
<accession>A0A329RKF7</accession>
<evidence type="ECO:0000256" key="1">
    <source>
        <dbReference type="SAM" id="MobiDB-lite"/>
    </source>
</evidence>
<dbReference type="STRING" id="29920.A0A329RKF7"/>
<dbReference type="EMBL" id="MJFZ01001010">
    <property type="protein sequence ID" value="RAW23698.1"/>
    <property type="molecule type" value="Genomic_DNA"/>
</dbReference>
<protein>
    <recommendedName>
        <fullName evidence="2">DUSP domain-containing protein</fullName>
    </recommendedName>
</protein>
<dbReference type="Pfam" id="PF06337">
    <property type="entry name" value="DUSP"/>
    <property type="match status" value="1"/>
</dbReference>
<proteinExistence type="predicted"/>
<dbReference type="SUPFAM" id="SSF54160">
    <property type="entry name" value="Chromo domain-like"/>
    <property type="match status" value="1"/>
</dbReference>
<comment type="caution">
    <text evidence="3">The sequence shown here is derived from an EMBL/GenBank/DDBJ whole genome shotgun (WGS) entry which is preliminary data.</text>
</comment>
<dbReference type="PROSITE" id="PS51283">
    <property type="entry name" value="DUSP"/>
    <property type="match status" value="1"/>
</dbReference>
<dbReference type="InterPro" id="IPR016197">
    <property type="entry name" value="Chromo-like_dom_sf"/>
</dbReference>
<dbReference type="OrthoDB" id="161570at2759"/>
<name>A0A329RKF7_9STRA</name>
<gene>
    <name evidence="3" type="ORF">PC110_g19873</name>
</gene>
<organism evidence="3 4">
    <name type="scientific">Phytophthora cactorum</name>
    <dbReference type="NCBI Taxonomy" id="29920"/>
    <lineage>
        <taxon>Eukaryota</taxon>
        <taxon>Sar</taxon>
        <taxon>Stramenopiles</taxon>
        <taxon>Oomycota</taxon>
        <taxon>Peronosporomycetes</taxon>
        <taxon>Peronosporales</taxon>
        <taxon>Peronosporaceae</taxon>
        <taxon>Phytophthora</taxon>
    </lineage>
</organism>
<dbReference type="AlphaFoldDB" id="A0A329RKF7"/>
<feature type="region of interest" description="Disordered" evidence="1">
    <location>
        <begin position="1"/>
        <end position="22"/>
    </location>
</feature>
<reference evidence="3 4" key="1">
    <citation type="submission" date="2018-01" db="EMBL/GenBank/DDBJ databases">
        <title>Draft genome of the strawberry crown rot pathogen Phytophthora cactorum.</title>
        <authorList>
            <person name="Armitage A.D."/>
            <person name="Lysoe E."/>
            <person name="Nellist C.F."/>
            <person name="Harrison R.J."/>
            <person name="Brurberg M.B."/>
        </authorList>
    </citation>
    <scope>NUCLEOTIDE SEQUENCE [LARGE SCALE GENOMIC DNA]</scope>
    <source>
        <strain evidence="3 4">10300</strain>
    </source>
</reference>
<feature type="compositionally biased region" description="Low complexity" evidence="1">
    <location>
        <begin position="536"/>
        <end position="555"/>
    </location>
</feature>
<dbReference type="Gene3D" id="3.30.2230.10">
    <property type="entry name" value="DUSP-like"/>
    <property type="match status" value="1"/>
</dbReference>
<dbReference type="Gene3D" id="2.30.30.140">
    <property type="match status" value="1"/>
</dbReference>
<keyword evidence="4" id="KW-1185">Reference proteome</keyword>
<dbReference type="Proteomes" id="UP000251314">
    <property type="component" value="Unassembled WGS sequence"/>
</dbReference>
<dbReference type="VEuPathDB" id="FungiDB:PC110_g19873"/>
<sequence>MSGKAVSKSKKPVLQHARELPNDAQLEQGDNWFAVATSWWDQFQAAPKAKDAPSVRNDSLIDKQLSSKTRKVSILKPKLEEGADFVFVPEASWEVIARGLDFDWEIRREVIYQRSQQMLQIEPYPFAFKIFSWTADETEPVELVDDAGREVVVLGSRNHSLGQVLSEVWLAAPVEFHRQFPELLGSVDPICSSLKSLTTASDDQQIRVCYHSVRAIDGTMEWMPIEKMQKRTRTSRTSLRLKRRAKKRQEREKEASCDERSSDESEAEFDVQLKEDHPEMNVKLGDLRLDKRSEVASGSARLHELLIEQKPKGDGDMGWPTQGRELQWRMTLAKGDLLDALDTSREWFEARLLAARRNKVHVHYRSWETKWDEWISRTSPRLAPPYSRVPRWRSALPPHSLVQVGLEVPRLKHTKWRNATVIEVVPTTDVEAQGNSDGVGLRVHVQVDDDDIWLPAHDDLLCRSNTHNESSPLTKRERRLLSHDDSLASETIEEAAEEAGEDEEEYEVVEADGDEQDSDDPNLMDHEGPSSPPPRATNAAELAAASRAARSLSTSFTEVEDRRQSSAGRTPGQAWSRGQSQVSSNDTSPEPVSPAPRADRSNSRELRTMWAQMSRDLQALQASWTQLGEGLFAAVEGRERHED</sequence>
<dbReference type="InterPro" id="IPR006615">
    <property type="entry name" value="Pept_C19_DUSP"/>
</dbReference>
<dbReference type="SUPFAM" id="SSF143791">
    <property type="entry name" value="DUSP-like"/>
    <property type="match status" value="1"/>
</dbReference>
<dbReference type="CDD" id="cd20104">
    <property type="entry name" value="MBT_PHF20L1-like"/>
    <property type="match status" value="1"/>
</dbReference>
<feature type="compositionally biased region" description="Basic and acidic residues" evidence="1">
    <location>
        <begin position="597"/>
        <end position="607"/>
    </location>
</feature>
<feature type="compositionally biased region" description="Basic residues" evidence="1">
    <location>
        <begin position="230"/>
        <end position="248"/>
    </location>
</feature>
<dbReference type="InterPro" id="IPR035927">
    <property type="entry name" value="DUSP-like_sf"/>
</dbReference>
<feature type="compositionally biased region" description="Acidic residues" evidence="1">
    <location>
        <begin position="491"/>
        <end position="522"/>
    </location>
</feature>
<evidence type="ECO:0000313" key="4">
    <source>
        <dbReference type="Proteomes" id="UP000251314"/>
    </source>
</evidence>